<dbReference type="SUPFAM" id="SSF48576">
    <property type="entry name" value="Terpenoid synthases"/>
    <property type="match status" value="1"/>
</dbReference>
<gene>
    <name evidence="1" type="ORF">PACLA_8A045082</name>
</gene>
<dbReference type="Gene3D" id="1.10.600.10">
    <property type="entry name" value="Farnesyl Diphosphate Synthase"/>
    <property type="match status" value="1"/>
</dbReference>
<dbReference type="AlphaFoldDB" id="A0A6S7HXL7"/>
<organism evidence="1 2">
    <name type="scientific">Paramuricea clavata</name>
    <name type="common">Red gorgonian</name>
    <name type="synonym">Violescent sea-whip</name>
    <dbReference type="NCBI Taxonomy" id="317549"/>
    <lineage>
        <taxon>Eukaryota</taxon>
        <taxon>Metazoa</taxon>
        <taxon>Cnidaria</taxon>
        <taxon>Anthozoa</taxon>
        <taxon>Octocorallia</taxon>
        <taxon>Malacalcyonacea</taxon>
        <taxon>Plexauridae</taxon>
        <taxon>Paramuricea</taxon>
    </lineage>
</organism>
<dbReference type="Pfam" id="PF19086">
    <property type="entry name" value="Terpene_syn_C_2"/>
    <property type="match status" value="1"/>
</dbReference>
<dbReference type="EMBL" id="CACRXK020006049">
    <property type="protein sequence ID" value="CAB4008190.1"/>
    <property type="molecule type" value="Genomic_DNA"/>
</dbReference>
<name>A0A6S7HXL7_PARCT</name>
<reference evidence="3" key="2">
    <citation type="journal article" date="2025" name="Sci. Adv.">
        <title>Mining coral-derived terpene synthases and mechanistic studies of the coral biflorane synthase.</title>
        <authorList>
            <person name="Chen B."/>
            <person name="Mao J."/>
            <person name="Xu K."/>
            <person name="Liu L."/>
            <person name="Lin W."/>
            <person name="Guo Y.W."/>
            <person name="Wu R."/>
            <person name="Wang C."/>
            <person name="Xu B."/>
        </authorList>
    </citation>
    <scope>X-RAY CRYSTALLOGRAPHY (3.50 ANGSTROMS) OF 7-411</scope>
</reference>
<keyword evidence="3" id="KW-0002">3D-structure</keyword>
<dbReference type="Proteomes" id="UP001152795">
    <property type="component" value="Unassembled WGS sequence"/>
</dbReference>
<protein>
    <submittedName>
        <fullName evidence="1">Uncharacterized protein</fullName>
    </submittedName>
</protein>
<comment type="caution">
    <text evidence="1">The sequence shown here is derived from an EMBL/GenBank/DDBJ whole genome shotgun (WGS) entry which is preliminary data.</text>
</comment>
<sequence>MSCSKEIHAPRRWVERHKQVQVLPQNAVEKLISMNELIELVIECGLCDKTSIKKMYDKINTYQFMWCIVDTIPASQYAEEIFKSSLHFLCALFLVDDAVESYSANEMQDLSRSYDILEKEVCKTFPNFPSINEMKESLMHLRNPFDRSSITFCMQYVNKITAILLEEGNTPHHVVYNLRRRTSNAISIAFQAVLIKSKCGSIITSHEMLWRRVFDGLVILFYQFGELISGATETAQQHITVVTELRMLGCLYCIVINDLYSYQRDKLASSDNMIKTWLLEKTVSSLSEATARCSQILDAIMKYMYQRVEQCMQSNPGCPQLESLLETTIYTTVGWIRSHTTVVPRYSESQLKVALVEVEERELPKWLAEKDEYGWNVVEKFVETLNDEKHKGILDALQGIADGRDQLLKTQLDIS</sequence>
<dbReference type="SMR" id="A0A6S7HXL7"/>
<accession>A0A6S7HXL7</accession>
<proteinExistence type="evidence at protein level"/>
<dbReference type="PDB" id="8ZWZ">
    <property type="method" value="X-ray"/>
    <property type="resolution" value="3.50 A"/>
    <property type="chains" value="A=7-411"/>
</dbReference>
<evidence type="ECO:0000313" key="2">
    <source>
        <dbReference type="Proteomes" id="UP001152795"/>
    </source>
</evidence>
<evidence type="ECO:0007829" key="3">
    <source>
        <dbReference type="PDB" id="8ZWZ"/>
    </source>
</evidence>
<dbReference type="InterPro" id="IPR008949">
    <property type="entry name" value="Isoprenoid_synthase_dom_sf"/>
</dbReference>
<keyword evidence="2" id="KW-1185">Reference proteome</keyword>
<reference evidence="1" key="1">
    <citation type="submission" date="2020-04" db="EMBL/GenBank/DDBJ databases">
        <authorList>
            <person name="Alioto T."/>
            <person name="Alioto T."/>
            <person name="Gomez Garrido J."/>
        </authorList>
    </citation>
    <scope>NUCLEOTIDE SEQUENCE</scope>
    <source>
        <strain evidence="1">A484AB</strain>
    </source>
</reference>
<evidence type="ECO:0000313" key="1">
    <source>
        <dbReference type="EMBL" id="CAB4008190.1"/>
    </source>
</evidence>